<dbReference type="EMBL" id="SMDN01000007">
    <property type="protein sequence ID" value="TQC51495.1"/>
    <property type="molecule type" value="Genomic_DNA"/>
</dbReference>
<evidence type="ECO:0000313" key="3">
    <source>
        <dbReference type="Proteomes" id="UP000320801"/>
    </source>
</evidence>
<keyword evidence="1" id="KW-0812">Transmembrane</keyword>
<dbReference type="Proteomes" id="UP000320801">
    <property type="component" value="Unassembled WGS sequence"/>
</dbReference>
<sequence length="145" mass="16530">MITKHSSKYIISADKTKVKKCFTLEDALTGKKSKYCSLFDITQLFSEKKEDPDTRIWFQEDNKFIGSLSYAQLKSDVNDLISIGVHDNQSVEFLINNNMLDQDHKLAFVDTRRTKIITLLTIATTLLVAVILICVLIFVKVIPTK</sequence>
<name>A0A507SMN8_9BACT</name>
<organism evidence="2 3">
    <name type="scientific">Mycoplasmopsis mucosicanis</name>
    <dbReference type="NCBI Taxonomy" id="458208"/>
    <lineage>
        <taxon>Bacteria</taxon>
        <taxon>Bacillati</taxon>
        <taxon>Mycoplasmatota</taxon>
        <taxon>Mycoplasmoidales</taxon>
        <taxon>Metamycoplasmataceae</taxon>
        <taxon>Mycoplasmopsis</taxon>
    </lineage>
</organism>
<evidence type="ECO:0000313" key="2">
    <source>
        <dbReference type="EMBL" id="TQC51495.1"/>
    </source>
</evidence>
<dbReference type="AlphaFoldDB" id="A0A507SMN8"/>
<dbReference type="RefSeq" id="WP_141483988.1">
    <property type="nucleotide sequence ID" value="NZ_SMDN01000007.1"/>
</dbReference>
<gene>
    <name evidence="2" type="ORF">E1I18_02315</name>
</gene>
<feature type="transmembrane region" description="Helical" evidence="1">
    <location>
        <begin position="116"/>
        <end position="139"/>
    </location>
</feature>
<accession>A0A507SMN8</accession>
<keyword evidence="1" id="KW-1133">Transmembrane helix</keyword>
<keyword evidence="3" id="KW-1185">Reference proteome</keyword>
<evidence type="ECO:0000256" key="1">
    <source>
        <dbReference type="SAM" id="Phobius"/>
    </source>
</evidence>
<reference evidence="2 3" key="1">
    <citation type="submission" date="2019-03" db="EMBL/GenBank/DDBJ databases">
        <title>Characterization of a novel Mycoplasma cynos real-time PCR assay.</title>
        <authorList>
            <person name="Tallmadge R.L."/>
            <person name="Mitchell P.K."/>
            <person name="Goodman L."/>
        </authorList>
    </citation>
    <scope>NUCLEOTIDE SEQUENCE [LARGE SCALE GENOMIC DNA]</scope>
    <source>
        <strain evidence="2 3">1642</strain>
    </source>
</reference>
<keyword evidence="1" id="KW-0472">Membrane</keyword>
<proteinExistence type="predicted"/>
<comment type="caution">
    <text evidence="2">The sequence shown here is derived from an EMBL/GenBank/DDBJ whole genome shotgun (WGS) entry which is preliminary data.</text>
</comment>
<protein>
    <submittedName>
        <fullName evidence="2">Uncharacterized protein</fullName>
    </submittedName>
</protein>